<evidence type="ECO:0000313" key="2">
    <source>
        <dbReference type="WBParaSite" id="nRc.2.0.1.t08911-RA"/>
    </source>
</evidence>
<dbReference type="WBParaSite" id="nRc.2.0.1.t08911-RA">
    <property type="protein sequence ID" value="nRc.2.0.1.t08911-RA"/>
    <property type="gene ID" value="nRc.2.0.1.g08911"/>
</dbReference>
<reference evidence="2" key="1">
    <citation type="submission" date="2022-11" db="UniProtKB">
        <authorList>
            <consortium name="WormBaseParasite"/>
        </authorList>
    </citation>
    <scope>IDENTIFICATION</scope>
</reference>
<protein>
    <submittedName>
        <fullName evidence="2">Uncharacterized protein</fullName>
    </submittedName>
</protein>
<accession>A0A915I578</accession>
<organism evidence="1 2">
    <name type="scientific">Romanomermis culicivorax</name>
    <name type="common">Nematode worm</name>
    <dbReference type="NCBI Taxonomy" id="13658"/>
    <lineage>
        <taxon>Eukaryota</taxon>
        <taxon>Metazoa</taxon>
        <taxon>Ecdysozoa</taxon>
        <taxon>Nematoda</taxon>
        <taxon>Enoplea</taxon>
        <taxon>Dorylaimia</taxon>
        <taxon>Mermithida</taxon>
        <taxon>Mermithoidea</taxon>
        <taxon>Mermithidae</taxon>
        <taxon>Romanomermis</taxon>
    </lineage>
</organism>
<sequence>MHWQIVPRLRVVKLVIGQVVRETKWVGRVQGASLRCGAGYFTFATCVMREFLIIQSVGGWRFRFDMPWWLTESQSQFSFTESFIWDIDIVGFLAMKP</sequence>
<proteinExistence type="predicted"/>
<evidence type="ECO:0000313" key="1">
    <source>
        <dbReference type="Proteomes" id="UP000887565"/>
    </source>
</evidence>
<keyword evidence="1" id="KW-1185">Reference proteome</keyword>
<name>A0A915I578_ROMCU</name>
<dbReference type="AlphaFoldDB" id="A0A915I578"/>
<dbReference type="Proteomes" id="UP000887565">
    <property type="component" value="Unplaced"/>
</dbReference>